<feature type="compositionally biased region" description="Low complexity" evidence="4">
    <location>
        <begin position="139"/>
        <end position="149"/>
    </location>
</feature>
<comment type="caution">
    <text evidence="6">The sequence shown here is derived from an EMBL/GenBank/DDBJ whole genome shotgun (WGS) entry which is preliminary data.</text>
</comment>
<feature type="region of interest" description="Disordered" evidence="4">
    <location>
        <begin position="127"/>
        <end position="149"/>
    </location>
</feature>
<evidence type="ECO:0000313" key="7">
    <source>
        <dbReference type="Proteomes" id="UP000636800"/>
    </source>
</evidence>
<organism evidence="6 7">
    <name type="scientific">Vanilla planifolia</name>
    <name type="common">Vanilla</name>
    <dbReference type="NCBI Taxonomy" id="51239"/>
    <lineage>
        <taxon>Eukaryota</taxon>
        <taxon>Viridiplantae</taxon>
        <taxon>Streptophyta</taxon>
        <taxon>Embryophyta</taxon>
        <taxon>Tracheophyta</taxon>
        <taxon>Spermatophyta</taxon>
        <taxon>Magnoliopsida</taxon>
        <taxon>Liliopsida</taxon>
        <taxon>Asparagales</taxon>
        <taxon>Orchidaceae</taxon>
        <taxon>Vanilloideae</taxon>
        <taxon>Vanilleae</taxon>
        <taxon>Vanilla</taxon>
    </lineage>
</organism>
<evidence type="ECO:0000256" key="4">
    <source>
        <dbReference type="SAM" id="MobiDB-lite"/>
    </source>
</evidence>
<dbReference type="Pfam" id="PF04755">
    <property type="entry name" value="PAP_fibrillin"/>
    <property type="match status" value="1"/>
</dbReference>
<dbReference type="InterPro" id="IPR006843">
    <property type="entry name" value="PAP/fibrillin_dom"/>
</dbReference>
<dbReference type="GO" id="GO:0009536">
    <property type="term" value="C:plastid"/>
    <property type="evidence" value="ECO:0007669"/>
    <property type="project" value="UniProtKB-SubCell"/>
</dbReference>
<sequence>MASRLPPSALLSPSQFRPADSSLCRTFVSPGVRNISAVLIQREQSNNLSPCSWKRQPNGSALRAALGESAVLEPPPSFKNPGPDVVSLKLKLVSAVSGLNRGLAASEDDLKRADTAAKELEDTGGVVDLNKDLDKPKASGSGSRPGPPIGRLIPITLGQVFQRIDVLSKDFDNIVELQFGTPWPLPPIGATATLAHKFELIGTAKIKITFEKTTVKPTGSLSQVPPLDIPRLPDALRPPSNTGAGEFEVTYLDSDFRITRGDRGELRVFVSS</sequence>
<dbReference type="EMBL" id="JADCNL010000002">
    <property type="protein sequence ID" value="KAG0492004.1"/>
    <property type="molecule type" value="Genomic_DNA"/>
</dbReference>
<protein>
    <recommendedName>
        <fullName evidence="5">Plastid lipid-associated protein/fibrillin conserved domain-containing protein</fullName>
    </recommendedName>
</protein>
<accession>A0A835RIK4</accession>
<gene>
    <name evidence="6" type="ORF">HPP92_005402</name>
</gene>
<keyword evidence="2" id="KW-0934">Plastid</keyword>
<keyword evidence="7" id="KW-1185">Reference proteome</keyword>
<keyword evidence="3" id="KW-0809">Transit peptide</keyword>
<evidence type="ECO:0000259" key="5">
    <source>
        <dbReference type="Pfam" id="PF04755"/>
    </source>
</evidence>
<comment type="subcellular location">
    <subcellularLocation>
        <location evidence="1">Plastid</location>
    </subcellularLocation>
</comment>
<dbReference type="PANTHER" id="PTHR31906">
    <property type="entry name" value="PLASTID-LIPID-ASSOCIATED PROTEIN 4, CHLOROPLASTIC-RELATED"/>
    <property type="match status" value="1"/>
</dbReference>
<dbReference type="OrthoDB" id="436852at2759"/>
<reference evidence="6 7" key="1">
    <citation type="journal article" date="2020" name="Nat. Food">
        <title>A phased Vanilla planifolia genome enables genetic improvement of flavour and production.</title>
        <authorList>
            <person name="Hasing T."/>
            <person name="Tang H."/>
            <person name="Brym M."/>
            <person name="Khazi F."/>
            <person name="Huang T."/>
            <person name="Chambers A.H."/>
        </authorList>
    </citation>
    <scope>NUCLEOTIDE SEQUENCE [LARGE SCALE GENOMIC DNA]</scope>
    <source>
        <tissue evidence="6">Leaf</tissue>
    </source>
</reference>
<evidence type="ECO:0000313" key="6">
    <source>
        <dbReference type="EMBL" id="KAG0492004.1"/>
    </source>
</evidence>
<evidence type="ECO:0000256" key="3">
    <source>
        <dbReference type="ARBA" id="ARBA00022946"/>
    </source>
</evidence>
<name>A0A835RIK4_VANPL</name>
<dbReference type="InterPro" id="IPR039633">
    <property type="entry name" value="PAP"/>
</dbReference>
<feature type="domain" description="Plastid lipid-associated protein/fibrillin conserved" evidence="5">
    <location>
        <begin position="88"/>
        <end position="269"/>
    </location>
</feature>
<dbReference type="Proteomes" id="UP000636800">
    <property type="component" value="Chromosome 2"/>
</dbReference>
<evidence type="ECO:0000256" key="2">
    <source>
        <dbReference type="ARBA" id="ARBA00022640"/>
    </source>
</evidence>
<proteinExistence type="predicted"/>
<evidence type="ECO:0000256" key="1">
    <source>
        <dbReference type="ARBA" id="ARBA00004474"/>
    </source>
</evidence>
<dbReference type="AlphaFoldDB" id="A0A835RIK4"/>